<dbReference type="InterPro" id="IPR006221">
    <property type="entry name" value="TrpG/PapA_dom"/>
</dbReference>
<protein>
    <submittedName>
        <fullName evidence="4">Bifunctional aminodeoxychorismate synthase component I/aminodeoxychorismate lyase</fullName>
    </submittedName>
</protein>
<dbReference type="GO" id="GO:0046820">
    <property type="term" value="F:4-amino-4-deoxychorismate synthase activity"/>
    <property type="evidence" value="ECO:0007669"/>
    <property type="project" value="TreeGrafter"/>
</dbReference>
<dbReference type="PANTHER" id="PTHR11236:SF50">
    <property type="entry name" value="AMINODEOXYCHORISMATE SYNTHASE COMPONENT 1"/>
    <property type="match status" value="1"/>
</dbReference>
<evidence type="ECO:0000256" key="1">
    <source>
        <dbReference type="ARBA" id="ARBA00022962"/>
    </source>
</evidence>
<dbReference type="Proteomes" id="UP000316988">
    <property type="component" value="Unassembled WGS sequence"/>
</dbReference>
<dbReference type="InterPro" id="IPR005801">
    <property type="entry name" value="ADC_synthase"/>
</dbReference>
<comment type="caution">
    <text evidence="4">The sequence shown here is derived from an EMBL/GenBank/DDBJ whole genome shotgun (WGS) entry which is preliminary data.</text>
</comment>
<dbReference type="NCBIfam" id="TIGR00566">
    <property type="entry name" value="trpG_papA"/>
    <property type="match status" value="1"/>
</dbReference>
<feature type="domain" description="Chorismate-utilising enzyme C-terminal" evidence="3">
    <location>
        <begin position="158"/>
        <end position="401"/>
    </location>
</feature>
<reference evidence="4 5" key="1">
    <citation type="submission" date="2019-07" db="EMBL/GenBank/DDBJ databases">
        <authorList>
            <person name="Zhao L.H."/>
        </authorList>
    </citation>
    <scope>NUCLEOTIDE SEQUENCE [LARGE SCALE GENOMIC DNA]</scope>
    <source>
        <strain evidence="4 5">Co35</strain>
    </source>
</reference>
<dbReference type="InterPro" id="IPR015890">
    <property type="entry name" value="Chorismate_C"/>
</dbReference>
<dbReference type="SUPFAM" id="SSF56322">
    <property type="entry name" value="ADC synthase"/>
    <property type="match status" value="1"/>
</dbReference>
<name>A0A554SDB5_9ACTN</name>
<dbReference type="PRINTS" id="PR00096">
    <property type="entry name" value="GATASE"/>
</dbReference>
<dbReference type="InterPro" id="IPR019999">
    <property type="entry name" value="Anth_synth_I-like"/>
</dbReference>
<dbReference type="Gene3D" id="3.30.470.10">
    <property type="match status" value="1"/>
</dbReference>
<evidence type="ECO:0000313" key="5">
    <source>
        <dbReference type="Proteomes" id="UP000316988"/>
    </source>
</evidence>
<keyword evidence="1" id="KW-0315">Glutamine amidotransferase</keyword>
<evidence type="ECO:0000259" key="2">
    <source>
        <dbReference type="Pfam" id="PF00117"/>
    </source>
</evidence>
<sequence>MSTVVERERLSLDDSPTQLLRRLRGRPRIVALIGSGWSAGEAVISADPVRELRDWDAIDLAPSLDLHFGGGWIGSWGYRLAGDLEDLPGSPPRPVPQPALRVGFYDVVARRVEGQWWLEWLAGTPRHRIDALRESLASPSEVRASSLEPLRLSPGVEVHADAVHRTIEHIEAGDIFQANVCGRFETRLHGDALDAFCHGVEQLSPAYAAFVADDQGAIASWSPELFLRREGERVQTSPIKGTAPLDADPVRLTGSSKDRAENVMIVDLMRNDLGRVARPGSVEVPALTRLERHAVWHLVSDVTAQVSAPDSALLRATFPPGSVTGAPKIRAMQLLAAELETTGREAYTGAMGYVSPGRGMELNVTIRTLEVAADGRAWIGAGGGIVAASDPMAEVVECFDKVAPIAAAFGAALVDRPGHHGTPPVLVEPASAADSSRGVFTTVLVEDARPARLDEHVVRLAASGRELYGIDVGTEIRRAALAASSVTTGRRRLRVELHPDGRVETTIAPLDSAPESWVLDVHRLPGGLGAHKWVDRGALPDHAALLVDANDEVLETDRASFFAVFDDGVHTPPLDGRILPGTARAVVIEAARRHGFPIRERSMRLSELSQASEAFAVNALRGIVPVSSLGGVARWPVPGPVTRRLRGPEREPPPVARVEDVRLLVVDNEDSFVFNLVQYARELGAEASVVRSTVPLPDLAGFTHLLVSPGPGAPLDAGTSRAAVESAVAAGVPVLGVCLGHQVIGEFLGGTVRRADPVHGHPALVHHEGAGVLAGLPTPFAAARYHSLVVDDLPEEVEITARTASGIVMGLRHAGLGVEGVQFHPESILTSHGHAVISNFLRRPVRSGPVDSPRAG</sequence>
<keyword evidence="4" id="KW-0456">Lyase</keyword>
<dbReference type="CDD" id="cd01743">
    <property type="entry name" value="GATase1_Anthranilate_Synthase"/>
    <property type="match status" value="1"/>
</dbReference>
<dbReference type="EMBL" id="VLNT01000004">
    <property type="protein sequence ID" value="TSD64339.1"/>
    <property type="molecule type" value="Genomic_DNA"/>
</dbReference>
<dbReference type="Pfam" id="PF00425">
    <property type="entry name" value="Chorismate_bind"/>
    <property type="match status" value="1"/>
</dbReference>
<dbReference type="PANTHER" id="PTHR11236">
    <property type="entry name" value="AMINOBENZOATE/ANTHRANILATE SYNTHASE"/>
    <property type="match status" value="1"/>
</dbReference>
<dbReference type="Gene3D" id="3.40.50.880">
    <property type="match status" value="1"/>
</dbReference>
<dbReference type="GO" id="GO:0000162">
    <property type="term" value="P:L-tryptophan biosynthetic process"/>
    <property type="evidence" value="ECO:0007669"/>
    <property type="project" value="TreeGrafter"/>
</dbReference>
<accession>A0A554SDB5</accession>
<dbReference type="Gene3D" id="3.20.10.10">
    <property type="entry name" value="D-amino Acid Aminotransferase, subunit A, domain 2"/>
    <property type="match status" value="1"/>
</dbReference>
<dbReference type="InterPro" id="IPR029062">
    <property type="entry name" value="Class_I_gatase-like"/>
</dbReference>
<dbReference type="Gene3D" id="3.60.120.10">
    <property type="entry name" value="Anthranilate synthase"/>
    <property type="match status" value="1"/>
</dbReference>
<dbReference type="OrthoDB" id="3518032at2"/>
<proteinExistence type="predicted"/>
<dbReference type="InterPro" id="IPR043132">
    <property type="entry name" value="BCAT-like_C"/>
</dbReference>
<organism evidence="4 5">
    <name type="scientific">Aeromicrobium piscarium</name>
    <dbReference type="NCBI Taxonomy" id="2590901"/>
    <lineage>
        <taxon>Bacteria</taxon>
        <taxon>Bacillati</taxon>
        <taxon>Actinomycetota</taxon>
        <taxon>Actinomycetes</taxon>
        <taxon>Propionibacteriales</taxon>
        <taxon>Nocardioidaceae</taxon>
        <taxon>Aeromicrobium</taxon>
    </lineage>
</organism>
<keyword evidence="5" id="KW-1185">Reference proteome</keyword>
<evidence type="ECO:0000313" key="4">
    <source>
        <dbReference type="EMBL" id="TSD64339.1"/>
    </source>
</evidence>
<dbReference type="FunFam" id="3.40.50.880:FF:000003">
    <property type="entry name" value="Anthranilate synthase component II"/>
    <property type="match status" value="1"/>
</dbReference>
<dbReference type="Pfam" id="PF01063">
    <property type="entry name" value="Aminotran_4"/>
    <property type="match status" value="1"/>
</dbReference>
<dbReference type="PROSITE" id="PS51273">
    <property type="entry name" value="GATASE_TYPE_1"/>
    <property type="match status" value="1"/>
</dbReference>
<dbReference type="Pfam" id="PF00117">
    <property type="entry name" value="GATase"/>
    <property type="match status" value="1"/>
</dbReference>
<dbReference type="PRINTS" id="PR00097">
    <property type="entry name" value="ANTSNTHASEII"/>
</dbReference>
<dbReference type="SUPFAM" id="SSF56752">
    <property type="entry name" value="D-aminoacid aminotransferase-like PLP-dependent enzymes"/>
    <property type="match status" value="1"/>
</dbReference>
<dbReference type="RefSeq" id="WP_143912781.1">
    <property type="nucleotide sequence ID" value="NZ_VLNT01000004.1"/>
</dbReference>
<dbReference type="InterPro" id="IPR036038">
    <property type="entry name" value="Aminotransferase-like"/>
</dbReference>
<evidence type="ECO:0000259" key="3">
    <source>
        <dbReference type="Pfam" id="PF00425"/>
    </source>
</evidence>
<dbReference type="AlphaFoldDB" id="A0A554SDB5"/>
<dbReference type="SUPFAM" id="SSF52317">
    <property type="entry name" value="Class I glutamine amidotransferase-like"/>
    <property type="match status" value="1"/>
</dbReference>
<gene>
    <name evidence="4" type="ORF">FNM00_07295</name>
</gene>
<dbReference type="InterPro" id="IPR001544">
    <property type="entry name" value="Aminotrans_IV"/>
</dbReference>
<dbReference type="InterPro" id="IPR017926">
    <property type="entry name" value="GATASE"/>
</dbReference>
<feature type="domain" description="Glutamine amidotransferase" evidence="2">
    <location>
        <begin position="664"/>
        <end position="841"/>
    </location>
</feature>
<dbReference type="GO" id="GO:0016829">
    <property type="term" value="F:lyase activity"/>
    <property type="evidence" value="ECO:0007669"/>
    <property type="project" value="UniProtKB-KW"/>
</dbReference>
<dbReference type="InterPro" id="IPR043131">
    <property type="entry name" value="BCAT-like_N"/>
</dbReference>